<keyword evidence="2" id="KW-1185">Reference proteome</keyword>
<evidence type="ECO:0000313" key="1">
    <source>
        <dbReference type="EMBL" id="ABL88950.1"/>
    </source>
</evidence>
<dbReference type="STRING" id="384616.Pisl_1801"/>
<dbReference type="AlphaFoldDB" id="A1RVG8"/>
<dbReference type="eggNOG" id="arCOG00908">
    <property type="taxonomic scope" value="Archaea"/>
</dbReference>
<dbReference type="Proteomes" id="UP000002595">
    <property type="component" value="Chromosome"/>
</dbReference>
<dbReference type="HOGENOM" id="CLU_118420_0_0_2"/>
<dbReference type="Pfam" id="PF09840">
    <property type="entry name" value="DUF2067"/>
    <property type="match status" value="1"/>
</dbReference>
<accession>A1RVG8</accession>
<name>A1RVG8_PYRIL</name>
<dbReference type="OrthoDB" id="28903at2157"/>
<reference evidence="1" key="1">
    <citation type="submission" date="2006-12" db="EMBL/GenBank/DDBJ databases">
        <title>Complete sequence of Pyrobaculum islandicum DSM 4184.</title>
        <authorList>
            <person name="Copeland A."/>
            <person name="Lucas S."/>
            <person name="Lapidus A."/>
            <person name="Barry K."/>
            <person name="Detter J.C."/>
            <person name="Glavina del Rio T."/>
            <person name="Dalin E."/>
            <person name="Tice H."/>
            <person name="Pitluck S."/>
            <person name="Meincke L."/>
            <person name="Brettin T."/>
            <person name="Bruce D."/>
            <person name="Han C."/>
            <person name="Tapia R."/>
            <person name="Gilna P."/>
            <person name="Schmutz J."/>
            <person name="Larimer F."/>
            <person name="Land M."/>
            <person name="Hauser L."/>
            <person name="Kyrpides N."/>
            <person name="Mikhailova N."/>
            <person name="Cozen A.E."/>
            <person name="Fitz-Gibbon S.T."/>
            <person name="House C.H."/>
            <person name="Saltikov C."/>
            <person name="Lowe T."/>
            <person name="Richardson P."/>
        </authorList>
    </citation>
    <scope>NUCLEOTIDE SEQUENCE [LARGE SCALE GENOMIC DNA]</scope>
    <source>
        <strain evidence="1">DSM 4184</strain>
    </source>
</reference>
<gene>
    <name evidence="1" type="ordered locus">Pisl_1801</name>
</gene>
<protein>
    <recommendedName>
        <fullName evidence="3">DUF2067 domain-containing protein</fullName>
    </recommendedName>
</protein>
<organism evidence="1 2">
    <name type="scientific">Pyrobaculum islandicum (strain DSM 4184 / JCM 9189 / GEO3)</name>
    <dbReference type="NCBI Taxonomy" id="384616"/>
    <lineage>
        <taxon>Archaea</taxon>
        <taxon>Thermoproteota</taxon>
        <taxon>Thermoprotei</taxon>
        <taxon>Thermoproteales</taxon>
        <taxon>Thermoproteaceae</taxon>
        <taxon>Pyrobaculum</taxon>
    </lineage>
</organism>
<dbReference type="GeneID" id="4616885"/>
<evidence type="ECO:0000313" key="2">
    <source>
        <dbReference type="Proteomes" id="UP000002595"/>
    </source>
</evidence>
<proteinExistence type="predicted"/>
<dbReference type="RefSeq" id="WP_011763525.1">
    <property type="nucleotide sequence ID" value="NC_008701.1"/>
</dbReference>
<evidence type="ECO:0008006" key="3">
    <source>
        <dbReference type="Google" id="ProtNLM"/>
    </source>
</evidence>
<dbReference type="KEGG" id="pis:Pisl_1801"/>
<sequence>MYVSLSFKFHSPEEVKRFLKFLERHLRTSYIVNTRLTHVYIQLEGEGKELEEAVALVKNLAALARGGKSRLRVPLLVLFKDAELTRPIPPEVLADALNLKGVPSEVRGGVLETSASYEEVLKAAEELSRIYAEVEKYPITPHAKRIVVAYTYAKGLSVDKAVEELVELGLLNKGSVISLRYSIEETRRRLKFINLHK</sequence>
<dbReference type="InterPro" id="IPR019202">
    <property type="entry name" value="DUF2067"/>
</dbReference>
<dbReference type="EMBL" id="CP000504">
    <property type="protein sequence ID" value="ABL88950.1"/>
    <property type="molecule type" value="Genomic_DNA"/>
</dbReference>